<proteinExistence type="predicted"/>
<dbReference type="PANTHER" id="PTHR48098">
    <property type="entry name" value="ENTEROCHELIN ESTERASE-RELATED"/>
    <property type="match status" value="1"/>
</dbReference>
<dbReference type="InterPro" id="IPR000801">
    <property type="entry name" value="Esterase-like"/>
</dbReference>
<evidence type="ECO:0000313" key="2">
    <source>
        <dbReference type="EMBL" id="QGU01116.1"/>
    </source>
</evidence>
<feature type="signal peptide" evidence="1">
    <location>
        <begin position="1"/>
        <end position="37"/>
    </location>
</feature>
<dbReference type="InterPro" id="IPR029058">
    <property type="entry name" value="AB_hydrolase_fold"/>
</dbReference>
<sequence>MSITQRLSNAGRKITSVALAAVTAVSLAVVGSGVAHAENRDWLRPDATGACDWDPAMYWVQRCDVWSPSMDRAIPVLIQPAQRGGDAGFYLLDGMRADDNRTGWTMYANAPQAYENSNITLIMPVGGAGSFYSDWDNPALISSGSSAHQVTYKWETFLSSELPGYLQQHFGVNPTRNSIAGLSMGGTAALNLAARHPGQFQQAMSWSGYLHTTQPGMQTLLRLALIDSGGFNLNAMYGSTISPRRFENDPYLNMEGLRGKDVYISASTGNWTEADMTLPLNDRVMGWGLEALSSLSTHAWERKARGIGLNVTADYMPAGVHNWGIWNEQMWKTRDRVLGHMNAW</sequence>
<dbReference type="PANTHER" id="PTHR48098:SF1">
    <property type="entry name" value="DIACYLGLYCEROL ACYLTRANSFERASE_MYCOLYLTRANSFERASE AG85A"/>
    <property type="match status" value="1"/>
</dbReference>
<evidence type="ECO:0000256" key="1">
    <source>
        <dbReference type="SAM" id="SignalP"/>
    </source>
</evidence>
<dbReference type="SUPFAM" id="SSF53474">
    <property type="entry name" value="alpha/beta-Hydrolases"/>
    <property type="match status" value="1"/>
</dbReference>
<dbReference type="InterPro" id="IPR050583">
    <property type="entry name" value="Mycobacterial_A85_antigen"/>
</dbReference>
<dbReference type="Pfam" id="PF00756">
    <property type="entry name" value="Esterase"/>
    <property type="match status" value="1"/>
</dbReference>
<feature type="chain" id="PRO_5025444437" evidence="1">
    <location>
        <begin position="38"/>
        <end position="344"/>
    </location>
</feature>
<dbReference type="Gene3D" id="3.40.50.1820">
    <property type="entry name" value="alpha/beta hydrolase"/>
    <property type="match status" value="1"/>
</dbReference>
<dbReference type="GO" id="GO:0050348">
    <property type="term" value="F:trehalose O-mycolyltransferase activity"/>
    <property type="evidence" value="ECO:0007669"/>
    <property type="project" value="UniProtKB-EC"/>
</dbReference>
<reference evidence="3" key="1">
    <citation type="submission" date="2019-11" db="EMBL/GenBank/DDBJ databases">
        <title>Complete genome sequence of Corynebacterium kalinowskii 1959, a novel Corynebacterium species isolated from soil of a small paddock in Vilsendorf, Germany.</title>
        <authorList>
            <person name="Schaffert L."/>
            <person name="Ruwe M."/>
            <person name="Milse J."/>
            <person name="Hanuschka K."/>
            <person name="Ortseifen V."/>
            <person name="Droste J."/>
            <person name="Brandt D."/>
            <person name="Schlueter L."/>
            <person name="Kutter Y."/>
            <person name="Vinke S."/>
            <person name="Viehoefer P."/>
            <person name="Jacob L."/>
            <person name="Luebke N.-C."/>
            <person name="Schulte-Berndt E."/>
            <person name="Hain C."/>
            <person name="Linder M."/>
            <person name="Schmidt P."/>
            <person name="Wollenschlaeger L."/>
            <person name="Luttermann T."/>
            <person name="Thieme E."/>
            <person name="Hassa J."/>
            <person name="Haak M."/>
            <person name="Wittchen M."/>
            <person name="Mentz A."/>
            <person name="Persicke M."/>
            <person name="Busche T."/>
            <person name="Ruckert C."/>
        </authorList>
    </citation>
    <scope>NUCLEOTIDE SEQUENCE [LARGE SCALE GENOMIC DNA]</scope>
    <source>
        <strain evidence="3">1959</strain>
    </source>
</reference>
<keyword evidence="2" id="KW-0808">Transferase</keyword>
<evidence type="ECO:0000313" key="3">
    <source>
        <dbReference type="Proteomes" id="UP000427071"/>
    </source>
</evidence>
<protein>
    <submittedName>
        <fullName evidence="2">Diacylglycerol acyltransferase/mycolyltransferase Ag85C</fullName>
        <ecNumber evidence="2">2.3.1.122</ecNumber>
    </submittedName>
</protein>
<dbReference type="Proteomes" id="UP000427071">
    <property type="component" value="Chromosome"/>
</dbReference>
<gene>
    <name evidence="2" type="primary">fbpC1</name>
    <name evidence="2" type="ORF">CKALI_01080</name>
</gene>
<accession>A0A6B8VQR9</accession>
<name>A0A6B8VQR9_9CORY</name>
<dbReference type="KEGG" id="ckw:CKALI_01080"/>
<dbReference type="RefSeq" id="WP_156191551.1">
    <property type="nucleotide sequence ID" value="NZ_CP046452.1"/>
</dbReference>
<dbReference type="EMBL" id="CP046452">
    <property type="protein sequence ID" value="QGU01116.1"/>
    <property type="molecule type" value="Genomic_DNA"/>
</dbReference>
<keyword evidence="3" id="KW-1185">Reference proteome</keyword>
<dbReference type="AlphaFoldDB" id="A0A6B8VQR9"/>
<organism evidence="2 3">
    <name type="scientific">Corynebacterium kalinowskii</name>
    <dbReference type="NCBI Taxonomy" id="2675216"/>
    <lineage>
        <taxon>Bacteria</taxon>
        <taxon>Bacillati</taxon>
        <taxon>Actinomycetota</taxon>
        <taxon>Actinomycetes</taxon>
        <taxon>Mycobacteriales</taxon>
        <taxon>Corynebacteriaceae</taxon>
        <taxon>Corynebacterium</taxon>
    </lineage>
</organism>
<dbReference type="EC" id="2.3.1.122" evidence="2"/>
<keyword evidence="1" id="KW-0732">Signal</keyword>
<keyword evidence="2" id="KW-0012">Acyltransferase</keyword>